<reference evidence="7 8" key="1">
    <citation type="journal article" date="2016" name="DNA Res.">
        <title>The draft genome of MD-2 pineapple using hybrid error correction of long reads.</title>
        <authorList>
            <person name="Redwan R.M."/>
            <person name="Saidin A."/>
            <person name="Kumar S.V."/>
        </authorList>
    </citation>
    <scope>NUCLEOTIDE SEQUENCE [LARGE SCALE GENOMIC DNA]</scope>
    <source>
        <strain evidence="8">cv. MD2</strain>
        <tissue evidence="7">Leaf</tissue>
    </source>
</reference>
<organism evidence="7 8">
    <name type="scientific">Ananas comosus</name>
    <name type="common">Pineapple</name>
    <name type="synonym">Ananas ananas</name>
    <dbReference type="NCBI Taxonomy" id="4615"/>
    <lineage>
        <taxon>Eukaryota</taxon>
        <taxon>Viridiplantae</taxon>
        <taxon>Streptophyta</taxon>
        <taxon>Embryophyta</taxon>
        <taxon>Tracheophyta</taxon>
        <taxon>Spermatophyta</taxon>
        <taxon>Magnoliopsida</taxon>
        <taxon>Liliopsida</taxon>
        <taxon>Poales</taxon>
        <taxon>Bromeliaceae</taxon>
        <taxon>Bromelioideae</taxon>
        <taxon>Ananas</taxon>
    </lineage>
</organism>
<gene>
    <name evidence="7" type="ORF">ACMD2_26748</name>
</gene>
<evidence type="ECO:0000313" key="7">
    <source>
        <dbReference type="EMBL" id="OAY79002.1"/>
    </source>
</evidence>
<dbReference type="Proteomes" id="UP000092600">
    <property type="component" value="Unassembled WGS sequence"/>
</dbReference>
<dbReference type="PANTHER" id="PTHR24058:SF124">
    <property type="entry name" value="PROTEIN KINASE SUPERFAMILY PROTEIN"/>
    <property type="match status" value="1"/>
</dbReference>
<dbReference type="STRING" id="4615.A0A199VP83"/>
<keyword evidence="4 7" id="KW-0418">Kinase</keyword>
<protein>
    <submittedName>
        <fullName evidence="7">Dual specificity protein kinase pom1</fullName>
    </submittedName>
</protein>
<dbReference type="SMART" id="SM00220">
    <property type="entry name" value="S_TKc"/>
    <property type="match status" value="1"/>
</dbReference>
<dbReference type="AlphaFoldDB" id="A0A199VP83"/>
<dbReference type="FunFam" id="3.30.200.20:FF:000216">
    <property type="entry name" value="Putative serine/threonine-protein kinase dyrk2"/>
    <property type="match status" value="1"/>
</dbReference>
<dbReference type="Gene3D" id="1.10.510.10">
    <property type="entry name" value="Transferase(Phosphotransferase) domain 1"/>
    <property type="match status" value="1"/>
</dbReference>
<keyword evidence="3" id="KW-0547">Nucleotide-binding</keyword>
<dbReference type="GO" id="GO:0004674">
    <property type="term" value="F:protein serine/threonine kinase activity"/>
    <property type="evidence" value="ECO:0007669"/>
    <property type="project" value="UniProtKB-KW"/>
</dbReference>
<name>A0A199VP83_ANACO</name>
<comment type="caution">
    <text evidence="7">The sequence shown here is derived from an EMBL/GenBank/DDBJ whole genome shotgun (WGS) entry which is preliminary data.</text>
</comment>
<keyword evidence="1" id="KW-0723">Serine/threonine-protein kinase</keyword>
<evidence type="ECO:0000256" key="1">
    <source>
        <dbReference type="ARBA" id="ARBA00022527"/>
    </source>
</evidence>
<evidence type="ECO:0000256" key="4">
    <source>
        <dbReference type="ARBA" id="ARBA00022777"/>
    </source>
</evidence>
<dbReference type="InterPro" id="IPR000719">
    <property type="entry name" value="Prot_kinase_dom"/>
</dbReference>
<evidence type="ECO:0000256" key="5">
    <source>
        <dbReference type="ARBA" id="ARBA00022840"/>
    </source>
</evidence>
<keyword evidence="5" id="KW-0067">ATP-binding</keyword>
<evidence type="ECO:0000256" key="3">
    <source>
        <dbReference type="ARBA" id="ARBA00022741"/>
    </source>
</evidence>
<evidence type="ECO:0000313" key="8">
    <source>
        <dbReference type="Proteomes" id="UP000092600"/>
    </source>
</evidence>
<keyword evidence="2" id="KW-0808">Transferase</keyword>
<feature type="non-terminal residue" evidence="7">
    <location>
        <position position="270"/>
    </location>
</feature>
<dbReference type="EMBL" id="LSRQ01001158">
    <property type="protein sequence ID" value="OAY79002.1"/>
    <property type="molecule type" value="Genomic_DNA"/>
</dbReference>
<dbReference type="InterPro" id="IPR011009">
    <property type="entry name" value="Kinase-like_dom_sf"/>
</dbReference>
<proteinExistence type="predicted"/>
<dbReference type="PANTHER" id="PTHR24058">
    <property type="entry name" value="DUAL SPECIFICITY PROTEIN KINASE"/>
    <property type="match status" value="1"/>
</dbReference>
<sequence>MLVLVRRVSSRGEDRSSSRSVIWRGIAIHILTWRGLSSSTPECRAIRTTWRSADSPGFGGIWSSLAQYGMKITGFEEDKNFHVVLNSVIAGRYHVTEYLGSAAFSKAIQAHDLHTGMDVCVKIIKNNKDFFDQSLDEIKFLKYVNRHDPADKYHILCLYDYFYSREHLLIVCELLKANLYEFHKFNRESGGEVYFTVLRLQSITIQCLEVLQFLHSLGLIHCDLNPENILVKSYSRCEVKVIDLGSSCFETDHLCSYVQSRSYRATEIIL</sequence>
<dbReference type="SUPFAM" id="SSF56112">
    <property type="entry name" value="Protein kinase-like (PK-like)"/>
    <property type="match status" value="1"/>
</dbReference>
<evidence type="ECO:0000256" key="2">
    <source>
        <dbReference type="ARBA" id="ARBA00022679"/>
    </source>
</evidence>
<dbReference type="Gene3D" id="3.30.200.20">
    <property type="entry name" value="Phosphorylase Kinase, domain 1"/>
    <property type="match status" value="1"/>
</dbReference>
<dbReference type="Pfam" id="PF00069">
    <property type="entry name" value="Pkinase"/>
    <property type="match status" value="1"/>
</dbReference>
<dbReference type="PROSITE" id="PS50011">
    <property type="entry name" value="PROTEIN_KINASE_DOM"/>
    <property type="match status" value="1"/>
</dbReference>
<dbReference type="InterPro" id="IPR050494">
    <property type="entry name" value="Ser_Thr_dual-spec_kinase"/>
</dbReference>
<accession>A0A199VP83</accession>
<feature type="domain" description="Protein kinase" evidence="6">
    <location>
        <begin position="93"/>
        <end position="270"/>
    </location>
</feature>
<dbReference type="GO" id="GO:0005524">
    <property type="term" value="F:ATP binding"/>
    <property type="evidence" value="ECO:0007669"/>
    <property type="project" value="UniProtKB-KW"/>
</dbReference>
<evidence type="ECO:0000259" key="6">
    <source>
        <dbReference type="PROSITE" id="PS50011"/>
    </source>
</evidence>